<evidence type="ECO:0000256" key="1">
    <source>
        <dbReference type="SAM" id="MobiDB-lite"/>
    </source>
</evidence>
<keyword evidence="4" id="KW-1185">Reference proteome</keyword>
<reference evidence="3 4" key="1">
    <citation type="submission" date="2023-03" db="EMBL/GenBank/DDBJ databases">
        <title>High-quality genome of Scylla paramamosain provides insights in environmental adaptation.</title>
        <authorList>
            <person name="Zhang L."/>
        </authorList>
    </citation>
    <scope>NUCLEOTIDE SEQUENCE [LARGE SCALE GENOMIC DNA]</scope>
    <source>
        <strain evidence="3">LZ_2023a</strain>
        <tissue evidence="3">Muscle</tissue>
    </source>
</reference>
<dbReference type="EMBL" id="JARAKH010000055">
    <property type="protein sequence ID" value="KAK8375222.1"/>
    <property type="molecule type" value="Genomic_DNA"/>
</dbReference>
<feature type="chain" id="PRO_5044716912" evidence="2">
    <location>
        <begin position="20"/>
        <end position="152"/>
    </location>
</feature>
<dbReference type="Proteomes" id="UP001487740">
    <property type="component" value="Unassembled WGS sequence"/>
</dbReference>
<name>A0AAW0SKD0_SCYPA</name>
<dbReference type="AlphaFoldDB" id="A0AAW0SKD0"/>
<accession>A0AAW0SKD0</accession>
<dbReference type="EMBL" id="JARAKH010000055">
    <property type="protein sequence ID" value="KAK8375223.1"/>
    <property type="molecule type" value="Genomic_DNA"/>
</dbReference>
<evidence type="ECO:0000313" key="4">
    <source>
        <dbReference type="Proteomes" id="UP001487740"/>
    </source>
</evidence>
<proteinExistence type="predicted"/>
<feature type="signal peptide" evidence="2">
    <location>
        <begin position="1"/>
        <end position="19"/>
    </location>
</feature>
<keyword evidence="2" id="KW-0732">Signal</keyword>
<gene>
    <name evidence="3" type="ORF">O3P69_020291</name>
</gene>
<evidence type="ECO:0000313" key="3">
    <source>
        <dbReference type="EMBL" id="KAK8375222.1"/>
    </source>
</evidence>
<sequence length="152" mass="15693">MKFLAAVVVVVAVVGVAEGRPIMDTLGDVVEGVGNFFEGVGSFFSGLFGGSRDDEKKTPSSPSSSPSFPRHDEDPVVVLPFPHTSSPHQTPPRSLPAGHQFPPVIQGTSGSLPPSIPSPVPSLPPPLLLLICHLAPTPPSPLASPCPPSLPE</sequence>
<evidence type="ECO:0000256" key="2">
    <source>
        <dbReference type="SAM" id="SignalP"/>
    </source>
</evidence>
<protein>
    <submittedName>
        <fullName evidence="3">Uncharacterized protein</fullName>
    </submittedName>
</protein>
<feature type="region of interest" description="Disordered" evidence="1">
    <location>
        <begin position="48"/>
        <end position="118"/>
    </location>
</feature>
<organism evidence="3 4">
    <name type="scientific">Scylla paramamosain</name>
    <name type="common">Mud crab</name>
    <dbReference type="NCBI Taxonomy" id="85552"/>
    <lineage>
        <taxon>Eukaryota</taxon>
        <taxon>Metazoa</taxon>
        <taxon>Ecdysozoa</taxon>
        <taxon>Arthropoda</taxon>
        <taxon>Crustacea</taxon>
        <taxon>Multicrustacea</taxon>
        <taxon>Malacostraca</taxon>
        <taxon>Eumalacostraca</taxon>
        <taxon>Eucarida</taxon>
        <taxon>Decapoda</taxon>
        <taxon>Pleocyemata</taxon>
        <taxon>Brachyura</taxon>
        <taxon>Eubrachyura</taxon>
        <taxon>Portunoidea</taxon>
        <taxon>Portunidae</taxon>
        <taxon>Portuninae</taxon>
        <taxon>Scylla</taxon>
    </lineage>
</organism>
<comment type="caution">
    <text evidence="3">The sequence shown here is derived from an EMBL/GenBank/DDBJ whole genome shotgun (WGS) entry which is preliminary data.</text>
</comment>